<keyword evidence="3" id="KW-1185">Reference proteome</keyword>
<name>A0A165KPN6_9APHY</name>
<dbReference type="AlphaFoldDB" id="A0A165KPN6"/>
<sequence length="345" mass="39566">MVSEPSSIVPVYCRYVHTDRWLLTHLDSSWTISQVKQHLLTRIFSTHVPPPRKPARAKRDRPLSPITFSSHGHSDNESDSDYQSAEENGSVLDALDDIVDDGEFYRYKYAPASRPGAHSSTTLVPPAEASLPSPTNFTLISFSTGQLYEDRFHLSWYALNPYELLEFYPRGEAFIALPRNNLEAYVRPYFEARVWALRFLGDDLSAEHHAELERPKGKGKSKGKERERRTGSGSGPAAGDGCDDKWGGDSDETKRRLERKLRKKMEWRERWVVVHQGMFKLCRSRNRILHLSPHCWLCAVAGIYIRARPPLSPRRKTRPYRPPLLRPLCHHRVPHDLTCSLSTTP</sequence>
<dbReference type="STRING" id="1314783.A0A165KPN6"/>
<evidence type="ECO:0000256" key="1">
    <source>
        <dbReference type="SAM" id="MobiDB-lite"/>
    </source>
</evidence>
<feature type="region of interest" description="Disordered" evidence="1">
    <location>
        <begin position="210"/>
        <end position="254"/>
    </location>
</feature>
<dbReference type="EMBL" id="KV429187">
    <property type="protein sequence ID" value="KZT63418.1"/>
    <property type="molecule type" value="Genomic_DNA"/>
</dbReference>
<reference evidence="2 3" key="1">
    <citation type="journal article" date="2016" name="Mol. Biol. Evol.">
        <title>Comparative Genomics of Early-Diverging Mushroom-Forming Fungi Provides Insights into the Origins of Lignocellulose Decay Capabilities.</title>
        <authorList>
            <person name="Nagy L.G."/>
            <person name="Riley R."/>
            <person name="Tritt A."/>
            <person name="Adam C."/>
            <person name="Daum C."/>
            <person name="Floudas D."/>
            <person name="Sun H."/>
            <person name="Yadav J.S."/>
            <person name="Pangilinan J."/>
            <person name="Larsson K.H."/>
            <person name="Matsuura K."/>
            <person name="Barry K."/>
            <person name="Labutti K."/>
            <person name="Kuo R."/>
            <person name="Ohm R.A."/>
            <person name="Bhattacharya S.S."/>
            <person name="Shirouzu T."/>
            <person name="Yoshinaga Y."/>
            <person name="Martin F.M."/>
            <person name="Grigoriev I.V."/>
            <person name="Hibbett D.S."/>
        </authorList>
    </citation>
    <scope>NUCLEOTIDE SEQUENCE [LARGE SCALE GENOMIC DNA]</scope>
    <source>
        <strain evidence="2 3">L-15889</strain>
    </source>
</reference>
<feature type="compositionally biased region" description="Basic and acidic residues" evidence="1">
    <location>
        <begin position="242"/>
        <end position="254"/>
    </location>
</feature>
<organism evidence="2 3">
    <name type="scientific">Daedalea quercina L-15889</name>
    <dbReference type="NCBI Taxonomy" id="1314783"/>
    <lineage>
        <taxon>Eukaryota</taxon>
        <taxon>Fungi</taxon>
        <taxon>Dikarya</taxon>
        <taxon>Basidiomycota</taxon>
        <taxon>Agaricomycotina</taxon>
        <taxon>Agaricomycetes</taxon>
        <taxon>Polyporales</taxon>
        <taxon>Fomitopsis</taxon>
    </lineage>
</organism>
<feature type="region of interest" description="Disordered" evidence="1">
    <location>
        <begin position="46"/>
        <end position="86"/>
    </location>
</feature>
<evidence type="ECO:0000313" key="3">
    <source>
        <dbReference type="Proteomes" id="UP000076727"/>
    </source>
</evidence>
<proteinExistence type="predicted"/>
<dbReference type="OrthoDB" id="3225203at2759"/>
<dbReference type="Proteomes" id="UP000076727">
    <property type="component" value="Unassembled WGS sequence"/>
</dbReference>
<protein>
    <submittedName>
        <fullName evidence="2">Uncharacterized protein</fullName>
    </submittedName>
</protein>
<evidence type="ECO:0000313" key="2">
    <source>
        <dbReference type="EMBL" id="KZT63418.1"/>
    </source>
</evidence>
<gene>
    <name evidence="2" type="ORF">DAEQUDRAFT_133681</name>
</gene>
<accession>A0A165KPN6</accession>
<feature type="compositionally biased region" description="Basic and acidic residues" evidence="1">
    <location>
        <begin position="210"/>
        <end position="230"/>
    </location>
</feature>